<evidence type="ECO:0000313" key="5">
    <source>
        <dbReference type="Proteomes" id="UP000734854"/>
    </source>
</evidence>
<feature type="repeat" description="ARM" evidence="2">
    <location>
        <begin position="223"/>
        <end position="265"/>
    </location>
</feature>
<gene>
    <name evidence="4" type="ORF">ZIOFF_048522</name>
</gene>
<dbReference type="InterPro" id="IPR000225">
    <property type="entry name" value="Armadillo"/>
</dbReference>
<accession>A0A8J5FV86</accession>
<feature type="repeat" description="ARM" evidence="2">
    <location>
        <begin position="100"/>
        <end position="142"/>
    </location>
</feature>
<comment type="caution">
    <text evidence="4">The sequence shown here is derived from an EMBL/GenBank/DDBJ whole genome shotgun (WGS) entry which is preliminary data.</text>
</comment>
<dbReference type="SUPFAM" id="SSF48371">
    <property type="entry name" value="ARM repeat"/>
    <property type="match status" value="1"/>
</dbReference>
<evidence type="ECO:0000256" key="2">
    <source>
        <dbReference type="PROSITE-ProRule" id="PRU00259"/>
    </source>
</evidence>
<sequence length="344" mass="36887">MEVMVVESPPEFLPHIARSYSDCNRRRSDDSPLVRCQTSCSSSLHRLLVHSAAECSDDAICKLIADLDSPSIESKRLAATELRFLAKHSPENRVRIARAGAVAPLVALLSHPDPQIQEQGVTAILNLSLCDENKSAIAGAGAIRHLVFALRFGTPAARENSACALLRLAQRDDLRAAIGCSGAIPALVSLLETGGPRGKKDAATALFALLAAKENMTRAVEAGAVRPLLDLMSDPESGMVDKAAYVLHRVLSLQEGRRAAVAEGGVPVLVEMVEVGTRRQKEVSMLSLLEICKEGAAYRRMVVREGGIPPVVALVQSSSEKTKEKVTSPPTNSVLGLERINYFL</sequence>
<dbReference type="InterPro" id="IPR011989">
    <property type="entry name" value="ARM-like"/>
</dbReference>
<dbReference type="EMBL" id="JACMSC010000013">
    <property type="protein sequence ID" value="KAG6493530.1"/>
    <property type="molecule type" value="Genomic_DNA"/>
</dbReference>
<feature type="domain" description="U-box" evidence="3">
    <location>
        <begin position="61"/>
        <end position="327"/>
    </location>
</feature>
<evidence type="ECO:0000259" key="3">
    <source>
        <dbReference type="Pfam" id="PF25598"/>
    </source>
</evidence>
<dbReference type="AlphaFoldDB" id="A0A8J5FV86"/>
<reference evidence="4 5" key="1">
    <citation type="submission" date="2020-08" db="EMBL/GenBank/DDBJ databases">
        <title>Plant Genome Project.</title>
        <authorList>
            <person name="Zhang R.-G."/>
        </authorList>
    </citation>
    <scope>NUCLEOTIDE SEQUENCE [LARGE SCALE GENOMIC DNA]</scope>
    <source>
        <tissue evidence="4">Rhizome</tissue>
    </source>
</reference>
<dbReference type="InterPro" id="IPR016024">
    <property type="entry name" value="ARM-type_fold"/>
</dbReference>
<dbReference type="InterPro" id="IPR058678">
    <property type="entry name" value="ARM_PUB"/>
</dbReference>
<keyword evidence="5" id="KW-1185">Reference proteome</keyword>
<dbReference type="Pfam" id="PF25598">
    <property type="entry name" value="ARM_PUB"/>
    <property type="match status" value="1"/>
</dbReference>
<protein>
    <recommendedName>
        <fullName evidence="3">U-box domain-containing protein</fullName>
    </recommendedName>
</protein>
<organism evidence="4 5">
    <name type="scientific">Zingiber officinale</name>
    <name type="common">Ginger</name>
    <name type="synonym">Amomum zingiber</name>
    <dbReference type="NCBI Taxonomy" id="94328"/>
    <lineage>
        <taxon>Eukaryota</taxon>
        <taxon>Viridiplantae</taxon>
        <taxon>Streptophyta</taxon>
        <taxon>Embryophyta</taxon>
        <taxon>Tracheophyta</taxon>
        <taxon>Spermatophyta</taxon>
        <taxon>Magnoliopsida</taxon>
        <taxon>Liliopsida</taxon>
        <taxon>Zingiberales</taxon>
        <taxon>Zingiberaceae</taxon>
        <taxon>Zingiber</taxon>
    </lineage>
</organism>
<keyword evidence="1" id="KW-0833">Ubl conjugation pathway</keyword>
<dbReference type="FunFam" id="1.25.10.10:FF:000418">
    <property type="entry name" value="U-box domain-containing protein 4"/>
    <property type="match status" value="1"/>
</dbReference>
<evidence type="ECO:0000313" key="4">
    <source>
        <dbReference type="EMBL" id="KAG6493530.1"/>
    </source>
</evidence>
<name>A0A8J5FV86_ZINOF</name>
<dbReference type="PROSITE" id="PS50176">
    <property type="entry name" value="ARM_REPEAT"/>
    <property type="match status" value="2"/>
</dbReference>
<proteinExistence type="predicted"/>
<evidence type="ECO:0000256" key="1">
    <source>
        <dbReference type="ARBA" id="ARBA00022786"/>
    </source>
</evidence>
<dbReference type="SMART" id="SM00185">
    <property type="entry name" value="ARM"/>
    <property type="match status" value="5"/>
</dbReference>
<dbReference type="Gene3D" id="1.25.10.10">
    <property type="entry name" value="Leucine-rich Repeat Variant"/>
    <property type="match status" value="2"/>
</dbReference>
<dbReference type="PANTHER" id="PTHR23315:SF64">
    <property type="entry name" value="ARM REPEAT SUPERFAMILY PROTEIN"/>
    <property type="match status" value="1"/>
</dbReference>
<dbReference type="PANTHER" id="PTHR23315">
    <property type="entry name" value="U BOX DOMAIN-CONTAINING"/>
    <property type="match status" value="1"/>
</dbReference>
<dbReference type="Proteomes" id="UP000734854">
    <property type="component" value="Unassembled WGS sequence"/>
</dbReference>